<keyword evidence="2" id="KW-1185">Reference proteome</keyword>
<gene>
    <name evidence="1" type="ORF">B0H17DRAFT_869245</name>
</gene>
<evidence type="ECO:0000313" key="2">
    <source>
        <dbReference type="Proteomes" id="UP001221757"/>
    </source>
</evidence>
<proteinExistence type="predicted"/>
<protein>
    <submittedName>
        <fullName evidence="1">Uncharacterized protein</fullName>
    </submittedName>
</protein>
<comment type="caution">
    <text evidence="1">The sequence shown here is derived from an EMBL/GenBank/DDBJ whole genome shotgun (WGS) entry which is preliminary data.</text>
</comment>
<evidence type="ECO:0000313" key="1">
    <source>
        <dbReference type="EMBL" id="KAJ7707394.1"/>
    </source>
</evidence>
<name>A0AAD7GXC1_MYCRO</name>
<dbReference type="Proteomes" id="UP001221757">
    <property type="component" value="Unassembled WGS sequence"/>
</dbReference>
<dbReference type="EMBL" id="JARKIE010000005">
    <property type="protein sequence ID" value="KAJ7707394.1"/>
    <property type="molecule type" value="Genomic_DNA"/>
</dbReference>
<feature type="non-terminal residue" evidence="1">
    <location>
        <position position="1"/>
    </location>
</feature>
<accession>A0AAD7GXC1</accession>
<dbReference type="AlphaFoldDB" id="A0AAD7GXC1"/>
<feature type="non-terminal residue" evidence="1">
    <location>
        <position position="101"/>
    </location>
</feature>
<sequence length="101" mass="11232">LFQNAAGFDIVGGQFVLGDPTSQQIQDPSNIGDAYSESEIYCSQILRQKRGFPLYVPGPQQILPEDYQRTDVSIGDVGRVTPEGIFDFFFNIYLPADDPIN</sequence>
<reference evidence="1" key="1">
    <citation type="submission" date="2023-03" db="EMBL/GenBank/DDBJ databases">
        <title>Massive genome expansion in bonnet fungi (Mycena s.s.) driven by repeated elements and novel gene families across ecological guilds.</title>
        <authorList>
            <consortium name="Lawrence Berkeley National Laboratory"/>
            <person name="Harder C.B."/>
            <person name="Miyauchi S."/>
            <person name="Viragh M."/>
            <person name="Kuo A."/>
            <person name="Thoen E."/>
            <person name="Andreopoulos B."/>
            <person name="Lu D."/>
            <person name="Skrede I."/>
            <person name="Drula E."/>
            <person name="Henrissat B."/>
            <person name="Morin E."/>
            <person name="Kohler A."/>
            <person name="Barry K."/>
            <person name="LaButti K."/>
            <person name="Morin E."/>
            <person name="Salamov A."/>
            <person name="Lipzen A."/>
            <person name="Mereny Z."/>
            <person name="Hegedus B."/>
            <person name="Baldrian P."/>
            <person name="Stursova M."/>
            <person name="Weitz H."/>
            <person name="Taylor A."/>
            <person name="Grigoriev I.V."/>
            <person name="Nagy L.G."/>
            <person name="Martin F."/>
            <person name="Kauserud H."/>
        </authorList>
    </citation>
    <scope>NUCLEOTIDE SEQUENCE</scope>
    <source>
        <strain evidence="1">CBHHK067</strain>
    </source>
</reference>
<organism evidence="1 2">
    <name type="scientific">Mycena rosella</name>
    <name type="common">Pink bonnet</name>
    <name type="synonym">Agaricus rosellus</name>
    <dbReference type="NCBI Taxonomy" id="1033263"/>
    <lineage>
        <taxon>Eukaryota</taxon>
        <taxon>Fungi</taxon>
        <taxon>Dikarya</taxon>
        <taxon>Basidiomycota</taxon>
        <taxon>Agaricomycotina</taxon>
        <taxon>Agaricomycetes</taxon>
        <taxon>Agaricomycetidae</taxon>
        <taxon>Agaricales</taxon>
        <taxon>Marasmiineae</taxon>
        <taxon>Mycenaceae</taxon>
        <taxon>Mycena</taxon>
    </lineage>
</organism>